<evidence type="ECO:0000313" key="11">
    <source>
        <dbReference type="Proteomes" id="UP001501461"/>
    </source>
</evidence>
<evidence type="ECO:0000256" key="7">
    <source>
        <dbReference type="ARBA" id="ARBA00023235"/>
    </source>
</evidence>
<evidence type="ECO:0000256" key="5">
    <source>
        <dbReference type="ARBA" id="ARBA00022723"/>
    </source>
</evidence>
<dbReference type="InterPro" id="IPR016305">
    <property type="entry name" value="Mannose-6-P_Isomerase"/>
</dbReference>
<dbReference type="EMBL" id="BAAAMN010000003">
    <property type="protein sequence ID" value="GAA2024997.1"/>
    <property type="molecule type" value="Genomic_DNA"/>
</dbReference>
<evidence type="ECO:0000313" key="10">
    <source>
        <dbReference type="EMBL" id="GAA2024997.1"/>
    </source>
</evidence>
<keyword evidence="5" id="KW-0479">Metal-binding</keyword>
<evidence type="ECO:0000256" key="1">
    <source>
        <dbReference type="ARBA" id="ARBA00000757"/>
    </source>
</evidence>
<dbReference type="PANTHER" id="PTHR10309">
    <property type="entry name" value="MANNOSE-6-PHOSPHATE ISOMERASE"/>
    <property type="match status" value="1"/>
</dbReference>
<dbReference type="Proteomes" id="UP001501461">
    <property type="component" value="Unassembled WGS sequence"/>
</dbReference>
<dbReference type="Pfam" id="PF20511">
    <property type="entry name" value="PMI_typeI_cat"/>
    <property type="match status" value="2"/>
</dbReference>
<evidence type="ECO:0000259" key="9">
    <source>
        <dbReference type="Pfam" id="PF20511"/>
    </source>
</evidence>
<dbReference type="EC" id="5.3.1.8" evidence="4"/>
<dbReference type="InterPro" id="IPR018050">
    <property type="entry name" value="Pmannose_isomerase-type1_CS"/>
</dbReference>
<accession>A0ABP5FH69</accession>
<organism evidence="10 11">
    <name type="scientific">Yaniella flava</name>
    <dbReference type="NCBI Taxonomy" id="287930"/>
    <lineage>
        <taxon>Bacteria</taxon>
        <taxon>Bacillati</taxon>
        <taxon>Actinomycetota</taxon>
        <taxon>Actinomycetes</taxon>
        <taxon>Micrococcales</taxon>
        <taxon>Micrococcaceae</taxon>
        <taxon>Yaniella</taxon>
    </lineage>
</organism>
<dbReference type="NCBIfam" id="TIGR00218">
    <property type="entry name" value="manA"/>
    <property type="match status" value="1"/>
</dbReference>
<keyword evidence="7 10" id="KW-0413">Isomerase</keyword>
<dbReference type="InterPro" id="IPR001250">
    <property type="entry name" value="Man6P_Isoase-1"/>
</dbReference>
<gene>
    <name evidence="10" type="primary">manA</name>
    <name evidence="10" type="ORF">GCM10009720_00910</name>
</gene>
<evidence type="ECO:0000256" key="6">
    <source>
        <dbReference type="ARBA" id="ARBA00022833"/>
    </source>
</evidence>
<keyword evidence="11" id="KW-1185">Reference proteome</keyword>
<dbReference type="SUPFAM" id="SSF51182">
    <property type="entry name" value="RmlC-like cupins"/>
    <property type="match status" value="1"/>
</dbReference>
<dbReference type="Gene3D" id="1.10.441.10">
    <property type="entry name" value="Phosphomannose Isomerase, domain 2"/>
    <property type="match status" value="1"/>
</dbReference>
<evidence type="ECO:0000256" key="8">
    <source>
        <dbReference type="SAM" id="MobiDB-lite"/>
    </source>
</evidence>
<comment type="cofactor">
    <cofactor evidence="2">
        <name>Zn(2+)</name>
        <dbReference type="ChEBI" id="CHEBI:29105"/>
    </cofactor>
</comment>
<name>A0ABP5FH69_9MICC</name>
<proteinExistence type="inferred from homology"/>
<feature type="domain" description="Phosphomannose isomerase type I catalytic" evidence="9">
    <location>
        <begin position="85"/>
        <end position="154"/>
    </location>
</feature>
<dbReference type="PANTHER" id="PTHR10309:SF0">
    <property type="entry name" value="MANNOSE-6-PHOSPHATE ISOMERASE"/>
    <property type="match status" value="1"/>
</dbReference>
<dbReference type="InterPro" id="IPR011051">
    <property type="entry name" value="RmlC_Cupin_sf"/>
</dbReference>
<dbReference type="InterPro" id="IPR014710">
    <property type="entry name" value="RmlC-like_jellyroll"/>
</dbReference>
<keyword evidence="6" id="KW-0862">Zinc</keyword>
<evidence type="ECO:0000256" key="3">
    <source>
        <dbReference type="ARBA" id="ARBA00010772"/>
    </source>
</evidence>
<evidence type="ECO:0000256" key="2">
    <source>
        <dbReference type="ARBA" id="ARBA00001947"/>
    </source>
</evidence>
<dbReference type="PROSITE" id="PS00965">
    <property type="entry name" value="PMI_I_1"/>
    <property type="match status" value="1"/>
</dbReference>
<dbReference type="Gene3D" id="2.60.120.10">
    <property type="entry name" value="Jelly Rolls"/>
    <property type="match status" value="2"/>
</dbReference>
<reference evidence="11" key="1">
    <citation type="journal article" date="2019" name="Int. J. Syst. Evol. Microbiol.">
        <title>The Global Catalogue of Microorganisms (GCM) 10K type strain sequencing project: providing services to taxonomists for standard genome sequencing and annotation.</title>
        <authorList>
            <consortium name="The Broad Institute Genomics Platform"/>
            <consortium name="The Broad Institute Genome Sequencing Center for Infectious Disease"/>
            <person name="Wu L."/>
            <person name="Ma J."/>
        </authorList>
    </citation>
    <scope>NUCLEOTIDE SEQUENCE [LARGE SCALE GENOMIC DNA]</scope>
    <source>
        <strain evidence="11">JCM 13595</strain>
    </source>
</reference>
<feature type="region of interest" description="Disordered" evidence="8">
    <location>
        <begin position="1"/>
        <end position="24"/>
    </location>
</feature>
<evidence type="ECO:0000256" key="4">
    <source>
        <dbReference type="ARBA" id="ARBA00011956"/>
    </source>
</evidence>
<dbReference type="GO" id="GO:0016853">
    <property type="term" value="F:isomerase activity"/>
    <property type="evidence" value="ECO:0007669"/>
    <property type="project" value="UniProtKB-KW"/>
</dbReference>
<comment type="catalytic activity">
    <reaction evidence="1">
        <text>D-mannose 6-phosphate = D-fructose 6-phosphate</text>
        <dbReference type="Rhea" id="RHEA:12356"/>
        <dbReference type="ChEBI" id="CHEBI:58735"/>
        <dbReference type="ChEBI" id="CHEBI:61527"/>
        <dbReference type="EC" id="5.3.1.8"/>
    </reaction>
</comment>
<dbReference type="CDD" id="cd07011">
    <property type="entry name" value="cupin_PMI_type_I_N"/>
    <property type="match status" value="1"/>
</dbReference>
<protein>
    <recommendedName>
        <fullName evidence="4">mannose-6-phosphate isomerase</fullName>
        <ecNumber evidence="4">5.3.1.8</ecNumber>
    </recommendedName>
</protein>
<dbReference type="InterPro" id="IPR046457">
    <property type="entry name" value="PMI_typeI_cat"/>
</dbReference>
<comment type="similarity">
    <text evidence="3">Belongs to the mannose-6-phosphate isomerase type 1 family.</text>
</comment>
<dbReference type="PIRSF" id="PIRSF001480">
    <property type="entry name" value="Mannose-6-phosphate_isomerase"/>
    <property type="match status" value="1"/>
</dbReference>
<comment type="caution">
    <text evidence="10">The sequence shown here is derived from an EMBL/GenBank/DDBJ whole genome shotgun (WGS) entry which is preliminary data.</text>
</comment>
<sequence>MPSGLDSITNRKANHLTNRDPSGSTQALYRLSAPIKDYAWGSTTLLADLTGAPRTTTPQAEMWFGTHPTTPTRLDDGRSLADLADLPYLVKLLAAEQPLSIQAHPTIAQAQAGFAAENAAGIPLDDPERTYRDANHKPEMLVALTDFTALAGFRDPKASAETFTTLAQLVDDAALTATLQTMARQLAQGKLKDVFGQLVDTDGPFWQPAGWTQAIFTAVEAADVDDENLRNALAAAHIHPDDPGALVTLLMNLTHLAPGEAIFVPDGTIHAYVSGLGLEIMATSDNVIRGGLTVKHIDIDELDRVVSYSPSRPPLLSPTVKHHENVLVTQFDPPVEDFELNRYDVPADSGMRIAAGAPHVVVCTHGSGQLSSNGEVVDVSPGTGVYLPGDEHDVDLSSAAHGVTMFIASQPGH</sequence>
<feature type="domain" description="Phosphomannose isomerase type I catalytic" evidence="9">
    <location>
        <begin position="28"/>
        <end position="80"/>
    </location>
</feature>
<dbReference type="PRINTS" id="PR00714">
    <property type="entry name" value="MAN6PISMRASE"/>
</dbReference>